<keyword evidence="1 6" id="KW-0808">Transferase</keyword>
<keyword evidence="3" id="KW-0460">Magnesium</keyword>
<sequence>MTSAVIIAAGRGSRLAHLTDSVPKCMMRIHGETLLDRQLSNFEEMGIYSIAAVVGYKKEAISARGIPVFINSEWNITGIFHSLMKADRWLSSVETIVSYGDIFYPQALINELLESAGDIVVCFDPDWLDLWSARSENPLTDAESFRVSPEGILQDIGGKVVSAQDVQGQYMGLMKFTPKGWEELKALSQSSGIIAETIDITSILSAALDHGAVINTLACRGEWGEVDTPSDLDLYNSRQNNASR</sequence>
<evidence type="ECO:0000256" key="2">
    <source>
        <dbReference type="ARBA" id="ARBA00022695"/>
    </source>
</evidence>
<dbReference type="EMBL" id="LS483469">
    <property type="protein sequence ID" value="SQI33772.1"/>
    <property type="molecule type" value="Genomic_DNA"/>
</dbReference>
<dbReference type="CDD" id="cd02523">
    <property type="entry name" value="PC_cytidylyltransferase"/>
    <property type="match status" value="1"/>
</dbReference>
<dbReference type="InterPro" id="IPR025877">
    <property type="entry name" value="MobA-like_NTP_Trfase"/>
</dbReference>
<dbReference type="RefSeq" id="WP_063202529.1">
    <property type="nucleotide sequence ID" value="NZ_CAMITG010000006.1"/>
</dbReference>
<evidence type="ECO:0000313" key="8">
    <source>
        <dbReference type="Proteomes" id="UP000594967"/>
    </source>
</evidence>
<keyword evidence="2 5" id="KW-0548">Nucleotidyltransferase</keyword>
<name>A0A2X4UGT6_SERPL</name>
<dbReference type="Pfam" id="PF12804">
    <property type="entry name" value="NTP_transf_3"/>
    <property type="match status" value="1"/>
</dbReference>
<reference evidence="6 7" key="1">
    <citation type="submission" date="2018-06" db="EMBL/GenBank/DDBJ databases">
        <authorList>
            <consortium name="Pathogen Informatics"/>
            <person name="Doyle S."/>
        </authorList>
    </citation>
    <scope>NUCLEOTIDE SEQUENCE [LARGE SCALE GENOMIC DNA]</scope>
    <source>
        <strain evidence="6 7">NCTC12961</strain>
    </source>
</reference>
<dbReference type="PANTHER" id="PTHR43584">
    <property type="entry name" value="NUCLEOTIDYL TRANSFERASE"/>
    <property type="match status" value="1"/>
</dbReference>
<organism evidence="6 7">
    <name type="scientific">Serratia plymuthica</name>
    <dbReference type="NCBI Taxonomy" id="82996"/>
    <lineage>
        <taxon>Bacteria</taxon>
        <taxon>Pseudomonadati</taxon>
        <taxon>Pseudomonadota</taxon>
        <taxon>Gammaproteobacteria</taxon>
        <taxon>Enterobacterales</taxon>
        <taxon>Yersiniaceae</taxon>
        <taxon>Serratia</taxon>
    </lineage>
</organism>
<dbReference type="Proteomes" id="UP000594967">
    <property type="component" value="Chromosome"/>
</dbReference>
<dbReference type="InterPro" id="IPR050065">
    <property type="entry name" value="GlmU-like"/>
</dbReference>
<protein>
    <submittedName>
        <fullName evidence="6">Bifunctional N-acetylglucosamine-1-phosphate uridyltransferase/glucosamine-1-phosphate acetyltransferase</fullName>
    </submittedName>
    <submittedName>
        <fullName evidence="5">Phosphocholine cytidylyltransferase family protein</fullName>
    </submittedName>
</protein>
<evidence type="ECO:0000259" key="4">
    <source>
        <dbReference type="Pfam" id="PF12804"/>
    </source>
</evidence>
<accession>A0A2X4UGT6</accession>
<dbReference type="Proteomes" id="UP000248897">
    <property type="component" value="Chromosome 1"/>
</dbReference>
<dbReference type="GO" id="GO:0016779">
    <property type="term" value="F:nucleotidyltransferase activity"/>
    <property type="evidence" value="ECO:0007669"/>
    <property type="project" value="UniProtKB-KW"/>
</dbReference>
<evidence type="ECO:0000256" key="1">
    <source>
        <dbReference type="ARBA" id="ARBA00022679"/>
    </source>
</evidence>
<dbReference type="SUPFAM" id="SSF53448">
    <property type="entry name" value="Nucleotide-diphospho-sugar transferases"/>
    <property type="match status" value="1"/>
</dbReference>
<dbReference type="InterPro" id="IPR029044">
    <property type="entry name" value="Nucleotide-diphossugar_trans"/>
</dbReference>
<evidence type="ECO:0000313" key="6">
    <source>
        <dbReference type="EMBL" id="SQI33772.1"/>
    </source>
</evidence>
<proteinExistence type="predicted"/>
<dbReference type="EMBL" id="CP065673">
    <property type="protein sequence ID" value="QPS22000.1"/>
    <property type="molecule type" value="Genomic_DNA"/>
</dbReference>
<gene>
    <name evidence="5" type="ORF">I6G64_06245</name>
    <name evidence="6" type="ORF">NCTC12961_01517</name>
</gene>
<dbReference type="PANTHER" id="PTHR43584:SF8">
    <property type="entry name" value="N-ACETYLMURAMATE ALPHA-1-PHOSPHATE URIDYLYLTRANSFERASE"/>
    <property type="match status" value="1"/>
</dbReference>
<reference evidence="5 8" key="2">
    <citation type="submission" date="2020-12" db="EMBL/GenBank/DDBJ databases">
        <title>FDA dAtabase for Regulatory Grade micrObial Sequences (FDA-ARGOS): Supporting development and validation of Infectious Disease Dx tests.</title>
        <authorList>
            <person name="Sproer C."/>
            <person name="Gronow S."/>
            <person name="Severitt S."/>
            <person name="Schroder I."/>
            <person name="Tallon L."/>
            <person name="Sadzewicz L."/>
            <person name="Zhao X."/>
            <person name="Boylan J."/>
            <person name="Ott S."/>
            <person name="Bowen H."/>
            <person name="Vavikolanu K."/>
            <person name="Mehta A."/>
            <person name="Aluvathingal J."/>
            <person name="Nadendla S."/>
            <person name="Lowell S."/>
            <person name="Myers T."/>
            <person name="Yan Y."/>
            <person name="Sichtig H."/>
        </authorList>
    </citation>
    <scope>NUCLEOTIDE SEQUENCE [LARGE SCALE GENOMIC DNA]</scope>
    <source>
        <strain evidence="5 8">FDAARGOS_907</strain>
    </source>
</reference>
<dbReference type="AlphaFoldDB" id="A0A2X4UGT6"/>
<evidence type="ECO:0000313" key="5">
    <source>
        <dbReference type="EMBL" id="QPS22000.1"/>
    </source>
</evidence>
<evidence type="ECO:0000256" key="3">
    <source>
        <dbReference type="ARBA" id="ARBA00022842"/>
    </source>
</evidence>
<evidence type="ECO:0000313" key="7">
    <source>
        <dbReference type="Proteomes" id="UP000248897"/>
    </source>
</evidence>
<keyword evidence="8" id="KW-1185">Reference proteome</keyword>
<dbReference type="Gene3D" id="3.90.550.10">
    <property type="entry name" value="Spore Coat Polysaccharide Biosynthesis Protein SpsA, Chain A"/>
    <property type="match status" value="1"/>
</dbReference>
<feature type="domain" description="MobA-like NTP transferase" evidence="4">
    <location>
        <begin position="4"/>
        <end position="123"/>
    </location>
</feature>